<evidence type="ECO:0000256" key="7">
    <source>
        <dbReference type="ARBA" id="ARBA00023136"/>
    </source>
</evidence>
<dbReference type="EMBL" id="FN689349">
    <property type="protein sequence ID" value="CBK55559.1"/>
    <property type="molecule type" value="Genomic_DNA"/>
</dbReference>
<keyword evidence="9" id="KW-0830">Ubiquinone</keyword>
<comment type="catalytic activity">
    <reaction evidence="8 9">
        <text>a ubiquinone + NADH + 5 H(+)(in) = a ubiquinol + NAD(+) + 4 H(+)(out)</text>
        <dbReference type="Rhea" id="RHEA:29091"/>
        <dbReference type="Rhea" id="RHEA-COMP:9565"/>
        <dbReference type="Rhea" id="RHEA-COMP:9566"/>
        <dbReference type="ChEBI" id="CHEBI:15378"/>
        <dbReference type="ChEBI" id="CHEBI:16389"/>
        <dbReference type="ChEBI" id="CHEBI:17976"/>
        <dbReference type="ChEBI" id="CHEBI:57540"/>
        <dbReference type="ChEBI" id="CHEBI:57945"/>
        <dbReference type="EC" id="7.1.1.2"/>
    </reaction>
</comment>
<geneLocation type="mitochondrion" evidence="10"/>
<evidence type="ECO:0000256" key="6">
    <source>
        <dbReference type="ARBA" id="ARBA00022989"/>
    </source>
</evidence>
<dbReference type="GO" id="GO:0008137">
    <property type="term" value="F:NADH dehydrogenase (ubiquinone) activity"/>
    <property type="evidence" value="ECO:0007669"/>
    <property type="project" value="UniProtKB-UniRule"/>
</dbReference>
<name>L0N7R7_9BILA</name>
<evidence type="ECO:0000256" key="9">
    <source>
        <dbReference type="RuleBase" id="RU003640"/>
    </source>
</evidence>
<reference evidence="10" key="1">
    <citation type="submission" date="2010-03" db="EMBL/GenBank/DDBJ databases">
        <title>The complete mitochondrial genome of the priapulid worm Halicryptus spinulosus.</title>
        <authorList>
            <person name="Janssen R."/>
            <person name="Shen H."/>
            <person name="Scholtz G."/>
            <person name="Budd G.E."/>
            <person name="Braband A."/>
        </authorList>
    </citation>
    <scope>NUCLEOTIDE SEQUENCE</scope>
</reference>
<protein>
    <recommendedName>
        <fullName evidence="3 9">NADH-ubiquinone oxidoreductase chain 3</fullName>
        <ecNumber evidence="9">7.1.1.2</ecNumber>
    </recommendedName>
</protein>
<feature type="transmembrane region" description="Helical" evidence="9">
    <location>
        <begin position="58"/>
        <end position="82"/>
    </location>
</feature>
<dbReference type="EC" id="7.1.1.2" evidence="9"/>
<keyword evidence="7 9" id="KW-0472">Membrane</keyword>
<dbReference type="Gene3D" id="1.20.58.1610">
    <property type="entry name" value="NADH:ubiquinone/plastoquinone oxidoreductase, chain 3"/>
    <property type="match status" value="1"/>
</dbReference>
<dbReference type="Pfam" id="PF00507">
    <property type="entry name" value="Oxidored_q4"/>
    <property type="match status" value="1"/>
</dbReference>
<evidence type="ECO:0000256" key="1">
    <source>
        <dbReference type="ARBA" id="ARBA00004370"/>
    </source>
</evidence>
<dbReference type="AlphaFoldDB" id="L0N7R7"/>
<dbReference type="PANTHER" id="PTHR11058">
    <property type="entry name" value="NADH-UBIQUINONE OXIDOREDUCTASE CHAIN 3"/>
    <property type="match status" value="1"/>
</dbReference>
<feature type="transmembrane region" description="Helical" evidence="9">
    <location>
        <begin position="89"/>
        <end position="110"/>
    </location>
</feature>
<comment type="subcellular location">
    <subcellularLocation>
        <location evidence="1">Membrane</location>
    </subcellularLocation>
    <subcellularLocation>
        <location evidence="9">Mitochondrion membrane</location>
        <topology evidence="9">Multi-pass membrane protein</topology>
    </subcellularLocation>
</comment>
<keyword evidence="9" id="KW-0520">NAD</keyword>
<keyword evidence="5 9" id="KW-0812">Transmembrane</keyword>
<keyword evidence="9" id="KW-0679">Respiratory chain</keyword>
<keyword evidence="9 10" id="KW-0496">Mitochondrion</keyword>
<evidence type="ECO:0000256" key="8">
    <source>
        <dbReference type="ARBA" id="ARBA00049551"/>
    </source>
</evidence>
<dbReference type="PANTHER" id="PTHR11058:SF9">
    <property type="entry name" value="NADH-UBIQUINONE OXIDOREDUCTASE CHAIN 3"/>
    <property type="match status" value="1"/>
</dbReference>
<evidence type="ECO:0000256" key="2">
    <source>
        <dbReference type="ARBA" id="ARBA00008472"/>
    </source>
</evidence>
<keyword evidence="6 9" id="KW-1133">Transmembrane helix</keyword>
<comment type="function">
    <text evidence="9">Core subunit of the mitochondrial membrane respiratory chain NADH dehydrogenase (Complex I) which catalyzes electron transfer from NADH through the respiratory chain, using ubiquinone as an electron acceptor. Essential for the catalytic activity of complex I.</text>
</comment>
<evidence type="ECO:0000256" key="3">
    <source>
        <dbReference type="ARBA" id="ARBA00021007"/>
    </source>
</evidence>
<keyword evidence="4 9" id="KW-0813">Transport</keyword>
<keyword evidence="9" id="KW-0249">Electron transport</keyword>
<dbReference type="InterPro" id="IPR038430">
    <property type="entry name" value="NDAH_ubi_oxred_su3_sf"/>
</dbReference>
<proteinExistence type="inferred from homology"/>
<sequence>MMILVCMFLMVSFFVSLVLMVVALVVGAKEMKSFDKLSPFECGFDPLSSARVPFSLRFFLVAVIFLIFDVEITLVLPIPLALGKSSNEMVLFSSLFFMLVLLVGLFHEWFQGALEWAEWGYI</sequence>
<evidence type="ECO:0000256" key="4">
    <source>
        <dbReference type="ARBA" id="ARBA00022448"/>
    </source>
</evidence>
<evidence type="ECO:0000256" key="5">
    <source>
        <dbReference type="ARBA" id="ARBA00022692"/>
    </source>
</evidence>
<accession>L0N7R7</accession>
<gene>
    <name evidence="10" type="primary">NADH3</name>
</gene>
<dbReference type="GO" id="GO:0031966">
    <property type="term" value="C:mitochondrial membrane"/>
    <property type="evidence" value="ECO:0007669"/>
    <property type="project" value="UniProtKB-SubCell"/>
</dbReference>
<keyword evidence="9" id="KW-1278">Translocase</keyword>
<dbReference type="GO" id="GO:0030964">
    <property type="term" value="C:NADH dehydrogenase complex"/>
    <property type="evidence" value="ECO:0007669"/>
    <property type="project" value="TreeGrafter"/>
</dbReference>
<dbReference type="InterPro" id="IPR000440">
    <property type="entry name" value="NADH_UbQ/plastoQ_OxRdtase_su3"/>
</dbReference>
<evidence type="ECO:0000313" key="10">
    <source>
        <dbReference type="EMBL" id="CBK55559.1"/>
    </source>
</evidence>
<organism evidence="10">
    <name type="scientific">Halicryptus spinulosus</name>
    <dbReference type="NCBI Taxonomy" id="160677"/>
    <lineage>
        <taxon>Eukaryota</taxon>
        <taxon>Metazoa</taxon>
        <taxon>Ecdysozoa</taxon>
        <taxon>Scalidophora</taxon>
        <taxon>Priapulida</taxon>
        <taxon>Priapulimorpha</taxon>
        <taxon>Priapulimorphida</taxon>
        <taxon>Priapulidae</taxon>
        <taxon>Halicryptus</taxon>
    </lineage>
</organism>
<comment type="similarity">
    <text evidence="2 9">Belongs to the complex I subunit 3 family.</text>
</comment>